<name>A0A397NE83_ECTOL</name>
<protein>
    <submittedName>
        <fullName evidence="1">Uncharacterized protein</fullName>
    </submittedName>
</protein>
<comment type="caution">
    <text evidence="1">The sequence shown here is derived from an EMBL/GenBank/DDBJ whole genome shotgun (WGS) entry which is preliminary data.</text>
</comment>
<dbReference type="Proteomes" id="UP000265836">
    <property type="component" value="Unassembled WGS sequence"/>
</dbReference>
<evidence type="ECO:0000313" key="2">
    <source>
        <dbReference type="Proteomes" id="UP000265836"/>
    </source>
</evidence>
<proteinExistence type="predicted"/>
<sequence length="64" mass="7511">MPVLHSAYYHKAIFYQYVLPLNGFMGKALFSWCPAIPLVKPVRQILSMWRVALARVFEHLNIYT</sequence>
<gene>
    <name evidence="1" type="ORF">DFO61_2624</name>
</gene>
<dbReference type="EMBL" id="QXDA01000003">
    <property type="protein sequence ID" value="RIA31894.1"/>
    <property type="molecule type" value="Genomic_DNA"/>
</dbReference>
<dbReference type="AlphaFoldDB" id="A0A397NE83"/>
<reference evidence="1 2" key="1">
    <citation type="submission" date="2018-08" db="EMBL/GenBank/DDBJ databases">
        <title>Genome sequencing of rice bacterial endophytes.</title>
        <authorList>
            <person name="Venturi V."/>
        </authorList>
    </citation>
    <scope>NUCLEOTIDE SEQUENCE [LARGE SCALE GENOMIC DNA]</scope>
    <source>
        <strain evidence="1 2">E1205</strain>
    </source>
</reference>
<evidence type="ECO:0000313" key="1">
    <source>
        <dbReference type="EMBL" id="RIA31894.1"/>
    </source>
</evidence>
<organism evidence="1 2">
    <name type="scientific">Ectopseudomonas oleovorans</name>
    <name type="common">Pseudomonas oleovorans</name>
    <dbReference type="NCBI Taxonomy" id="301"/>
    <lineage>
        <taxon>Bacteria</taxon>
        <taxon>Pseudomonadati</taxon>
        <taxon>Pseudomonadota</taxon>
        <taxon>Gammaproteobacteria</taxon>
        <taxon>Pseudomonadales</taxon>
        <taxon>Pseudomonadaceae</taxon>
        <taxon>Ectopseudomonas</taxon>
    </lineage>
</organism>
<accession>A0A397NE83</accession>